<accession>A0A2A2G9Z8</accession>
<organism evidence="8 9">
    <name type="scientific">Fodinibius salipaludis</name>
    <dbReference type="NCBI Taxonomy" id="2032627"/>
    <lineage>
        <taxon>Bacteria</taxon>
        <taxon>Pseudomonadati</taxon>
        <taxon>Balneolota</taxon>
        <taxon>Balneolia</taxon>
        <taxon>Balneolales</taxon>
        <taxon>Balneolaceae</taxon>
        <taxon>Fodinibius</taxon>
    </lineage>
</organism>
<name>A0A2A2G9Z8_9BACT</name>
<dbReference type="NCBIfam" id="NF002114">
    <property type="entry name" value="PRK00951.2-4"/>
    <property type="match status" value="1"/>
</dbReference>
<keyword evidence="3 6" id="KW-0028">Amino-acid biosynthesis</keyword>
<dbReference type="Pfam" id="PF00475">
    <property type="entry name" value="IGPD"/>
    <property type="match status" value="1"/>
</dbReference>
<dbReference type="NCBIfam" id="NF002111">
    <property type="entry name" value="PRK00951.2-1"/>
    <property type="match status" value="1"/>
</dbReference>
<dbReference type="PROSITE" id="PS00955">
    <property type="entry name" value="IGP_DEHYDRATASE_2"/>
    <property type="match status" value="1"/>
</dbReference>
<dbReference type="UniPathway" id="UPA00031">
    <property type="reaction ID" value="UER00011"/>
</dbReference>
<comment type="subcellular location">
    <subcellularLocation>
        <location evidence="6 7">Cytoplasm</location>
    </subcellularLocation>
</comment>
<dbReference type="InterPro" id="IPR000807">
    <property type="entry name" value="ImidazoleglycerolP_deHydtase"/>
</dbReference>
<keyword evidence="6" id="KW-0963">Cytoplasm</keyword>
<comment type="similarity">
    <text evidence="6 7">Belongs to the imidazoleglycerol-phosphate dehydratase family.</text>
</comment>
<dbReference type="AlphaFoldDB" id="A0A2A2G9Z8"/>
<dbReference type="EC" id="4.2.1.19" evidence="6 7"/>
<dbReference type="CDD" id="cd07914">
    <property type="entry name" value="IGPD"/>
    <property type="match status" value="1"/>
</dbReference>
<evidence type="ECO:0000256" key="6">
    <source>
        <dbReference type="HAMAP-Rule" id="MF_00076"/>
    </source>
</evidence>
<keyword evidence="5 6" id="KW-0456">Lyase</keyword>
<dbReference type="FunFam" id="3.30.230.40:FF:000003">
    <property type="entry name" value="Imidazoleglycerol-phosphate dehydratase HisB"/>
    <property type="match status" value="1"/>
</dbReference>
<dbReference type="PANTHER" id="PTHR23133:SF2">
    <property type="entry name" value="IMIDAZOLEGLYCEROL-PHOSPHATE DEHYDRATASE"/>
    <property type="match status" value="1"/>
</dbReference>
<dbReference type="SUPFAM" id="SSF54211">
    <property type="entry name" value="Ribosomal protein S5 domain 2-like"/>
    <property type="match status" value="2"/>
</dbReference>
<proteinExistence type="inferred from homology"/>
<evidence type="ECO:0000256" key="7">
    <source>
        <dbReference type="RuleBase" id="RU000599"/>
    </source>
</evidence>
<gene>
    <name evidence="6" type="primary">hisB</name>
    <name evidence="8" type="ORF">CK503_10975</name>
</gene>
<dbReference type="PROSITE" id="PS00954">
    <property type="entry name" value="IGP_DEHYDRATASE_1"/>
    <property type="match status" value="1"/>
</dbReference>
<dbReference type="InterPro" id="IPR020568">
    <property type="entry name" value="Ribosomal_Su5_D2-typ_SF"/>
</dbReference>
<dbReference type="GO" id="GO:0004424">
    <property type="term" value="F:imidazoleglycerol-phosphate dehydratase activity"/>
    <property type="evidence" value="ECO:0007669"/>
    <property type="project" value="UniProtKB-UniRule"/>
</dbReference>
<dbReference type="InterPro" id="IPR038494">
    <property type="entry name" value="IGPD_sf"/>
</dbReference>
<sequence>MNIRISIEALSGTDPDILWSGALYGLKQLQEFDHKLYFLIEDLSKQQQQLLENEKIASIQTLPDIVDLQIITENDDLKALNNNGSEIETASDWIALSNKICFPTRKASQERKTAETDISISLNLDGTGESNISTGLDFFDHMLEQIAKHGLIDLDLTCDGDLEVDEHHTIEDVAITLGETINKALGKKIGIQRYSFALPMDETLATVALDFSGRPFLKFDGTFEREMVGDFPTEMVEHFFYSLAINLKATLHISVDGKNDHHQIEGCFKGFARCLRAAVSRNERNLNVLPSTKDLL</sequence>
<dbReference type="GO" id="GO:0005737">
    <property type="term" value="C:cytoplasm"/>
    <property type="evidence" value="ECO:0007669"/>
    <property type="project" value="UniProtKB-SubCell"/>
</dbReference>
<reference evidence="8 9" key="1">
    <citation type="submission" date="2017-08" db="EMBL/GenBank/DDBJ databases">
        <title>Aliifodinibius alkalisoli sp. nov., isolated from saline alkaline soil.</title>
        <authorList>
            <person name="Liu D."/>
            <person name="Zhang G."/>
        </authorList>
    </citation>
    <scope>NUCLEOTIDE SEQUENCE [LARGE SCALE GENOMIC DNA]</scope>
    <source>
        <strain evidence="8 9">WN023</strain>
    </source>
</reference>
<dbReference type="PANTHER" id="PTHR23133">
    <property type="entry name" value="IMIDAZOLEGLYCEROL-PHOSPHATE DEHYDRATASE HIS7"/>
    <property type="match status" value="1"/>
</dbReference>
<dbReference type="Gene3D" id="3.30.230.40">
    <property type="entry name" value="Imidazole glycerol phosphate dehydratase, domain 1"/>
    <property type="match status" value="2"/>
</dbReference>
<dbReference type="RefSeq" id="WP_095606856.1">
    <property type="nucleotide sequence ID" value="NZ_NSKE01000007.1"/>
</dbReference>
<evidence type="ECO:0000313" key="9">
    <source>
        <dbReference type="Proteomes" id="UP000218831"/>
    </source>
</evidence>
<keyword evidence="9" id="KW-1185">Reference proteome</keyword>
<protein>
    <recommendedName>
        <fullName evidence="2 6">Imidazoleglycerol-phosphate dehydratase</fullName>
        <shortName evidence="6">IGPD</shortName>
        <ecNumber evidence="6 7">4.2.1.19</ecNumber>
    </recommendedName>
</protein>
<evidence type="ECO:0000256" key="5">
    <source>
        <dbReference type="ARBA" id="ARBA00023239"/>
    </source>
</evidence>
<dbReference type="Proteomes" id="UP000218831">
    <property type="component" value="Unassembled WGS sequence"/>
</dbReference>
<dbReference type="InterPro" id="IPR020565">
    <property type="entry name" value="ImidazoleglycerP_deHydtase_CS"/>
</dbReference>
<dbReference type="OrthoDB" id="9790411at2"/>
<evidence type="ECO:0000313" key="8">
    <source>
        <dbReference type="EMBL" id="PAU93665.1"/>
    </source>
</evidence>
<dbReference type="FunFam" id="3.30.230.40:FF:000001">
    <property type="entry name" value="Imidazoleglycerol-phosphate dehydratase HisB"/>
    <property type="match status" value="1"/>
</dbReference>
<evidence type="ECO:0000256" key="3">
    <source>
        <dbReference type="ARBA" id="ARBA00022605"/>
    </source>
</evidence>
<comment type="pathway">
    <text evidence="1 6 7">Amino-acid biosynthesis; L-histidine biosynthesis; L-histidine from 5-phospho-alpha-D-ribose 1-diphosphate: step 6/9.</text>
</comment>
<dbReference type="EMBL" id="NSKE01000007">
    <property type="protein sequence ID" value="PAU93665.1"/>
    <property type="molecule type" value="Genomic_DNA"/>
</dbReference>
<comment type="catalytic activity">
    <reaction evidence="6 7">
        <text>D-erythro-1-(imidazol-4-yl)glycerol 3-phosphate = 3-(imidazol-4-yl)-2-oxopropyl phosphate + H2O</text>
        <dbReference type="Rhea" id="RHEA:11040"/>
        <dbReference type="ChEBI" id="CHEBI:15377"/>
        <dbReference type="ChEBI" id="CHEBI:57766"/>
        <dbReference type="ChEBI" id="CHEBI:58278"/>
        <dbReference type="EC" id="4.2.1.19"/>
    </reaction>
</comment>
<evidence type="ECO:0000256" key="1">
    <source>
        <dbReference type="ARBA" id="ARBA00005047"/>
    </source>
</evidence>
<dbReference type="HAMAP" id="MF_00076">
    <property type="entry name" value="HisB"/>
    <property type="match status" value="1"/>
</dbReference>
<comment type="caution">
    <text evidence="8">The sequence shown here is derived from an EMBL/GenBank/DDBJ whole genome shotgun (WGS) entry which is preliminary data.</text>
</comment>
<evidence type="ECO:0000256" key="2">
    <source>
        <dbReference type="ARBA" id="ARBA00016664"/>
    </source>
</evidence>
<keyword evidence="4 6" id="KW-0368">Histidine biosynthesis</keyword>
<dbReference type="GO" id="GO:0000105">
    <property type="term" value="P:L-histidine biosynthetic process"/>
    <property type="evidence" value="ECO:0007669"/>
    <property type="project" value="UniProtKB-UniRule"/>
</dbReference>
<evidence type="ECO:0000256" key="4">
    <source>
        <dbReference type="ARBA" id="ARBA00023102"/>
    </source>
</evidence>